<feature type="domain" description="Peptidase S11 D-Ala-D-Ala carboxypeptidase A C-terminal" evidence="15">
    <location>
        <begin position="291"/>
        <end position="381"/>
    </location>
</feature>
<comment type="catalytic activity">
    <reaction evidence="12">
        <text>Preferential cleavage: (Ac)2-L-Lys-D-Ala-|-D-Ala. Also transpeptidation of peptidyl-alanyl moieties that are N-acyl substituents of D-alanine.</text>
        <dbReference type="EC" id="3.4.16.4"/>
    </reaction>
</comment>
<evidence type="ECO:0000256" key="3">
    <source>
        <dbReference type="ARBA" id="ARBA00007164"/>
    </source>
</evidence>
<comment type="function">
    <text evidence="1">Removes C-terminal D-alanyl residues from sugar-peptide cell wall precursors.</text>
</comment>
<keyword evidence="7 14" id="KW-0732">Signal</keyword>
<evidence type="ECO:0000256" key="4">
    <source>
        <dbReference type="ARBA" id="ARBA00012448"/>
    </source>
</evidence>
<dbReference type="SUPFAM" id="SSF56601">
    <property type="entry name" value="beta-lactamase/transpeptidase-like"/>
    <property type="match status" value="1"/>
</dbReference>
<dbReference type="InterPro" id="IPR015956">
    <property type="entry name" value="Peniciliin-bd_prot_C_sf"/>
</dbReference>
<evidence type="ECO:0000256" key="13">
    <source>
        <dbReference type="RuleBase" id="RU004016"/>
    </source>
</evidence>
<keyword evidence="8 16" id="KW-0378">Hydrolase</keyword>
<dbReference type="PANTHER" id="PTHR21581:SF6">
    <property type="entry name" value="TRAFFICKING PROTEIN PARTICLE COMPLEX SUBUNIT 12"/>
    <property type="match status" value="1"/>
</dbReference>
<evidence type="ECO:0000256" key="1">
    <source>
        <dbReference type="ARBA" id="ARBA00003217"/>
    </source>
</evidence>
<dbReference type="GO" id="GO:0016787">
    <property type="term" value="F:hydrolase activity"/>
    <property type="evidence" value="ECO:0007669"/>
    <property type="project" value="UniProtKB-KW"/>
</dbReference>
<evidence type="ECO:0000256" key="6">
    <source>
        <dbReference type="ARBA" id="ARBA00022670"/>
    </source>
</evidence>
<evidence type="ECO:0000256" key="12">
    <source>
        <dbReference type="ARBA" id="ARBA00034000"/>
    </source>
</evidence>
<dbReference type="SMART" id="SM00936">
    <property type="entry name" value="PBP5_C"/>
    <property type="match status" value="1"/>
</dbReference>
<dbReference type="Gene3D" id="3.40.710.10">
    <property type="entry name" value="DD-peptidase/beta-lactamase superfamily"/>
    <property type="match status" value="1"/>
</dbReference>
<sequence length="398" mass="43738">MPQQLAKTMTKKHRKIISLLGSIAFTLSSLSQAATIIPSPPQINAKGHILVDFTTGKVIAEGNADILLAPASLTKIMTSYIVGKELQSGNIKNDDPVKISKNAWATGNPIFKGSSLMFLEVGKEVPIHEINQGIIVASGNDACVAIAEHIAGSEGAFADMMNAYAEQLGMSSSYFENSHGLDSTEHKTTARDMATLAKALIRDVPEEYEIYKQKSYTFNGIKTVNRNGLLWDKSMNVDGLKTGHTAQAGYSLVSSATKGDMRLISVVMGTNSERSRLVESRKLLNYGFRFFETYTPYKAGEKFVSDRVWMGDVKEVDLGILEDTPITIPRGQRKNLKANFELNQQLIAPLAKGQVVGKVFLQLDGEDIGEYPLVTLQEINEGGMFDRLMDYVKLQFQN</sequence>
<keyword evidence="5" id="KW-0121">Carboxypeptidase</keyword>
<evidence type="ECO:0000256" key="9">
    <source>
        <dbReference type="ARBA" id="ARBA00022960"/>
    </source>
</evidence>
<gene>
    <name evidence="16" type="ORF">RM573_04030</name>
</gene>
<evidence type="ECO:0000256" key="8">
    <source>
        <dbReference type="ARBA" id="ARBA00022801"/>
    </source>
</evidence>
<comment type="similarity">
    <text evidence="3 13">Belongs to the peptidase S11 family.</text>
</comment>
<dbReference type="InterPro" id="IPR001967">
    <property type="entry name" value="Peptidase_S11_N"/>
</dbReference>
<comment type="caution">
    <text evidence="16">The sequence shown here is derived from an EMBL/GenBank/DDBJ whole genome shotgun (WGS) entry which is preliminary data.</text>
</comment>
<keyword evidence="9" id="KW-0133">Cell shape</keyword>
<organism evidence="16 17">
    <name type="scientific">Thalassotalea castellviae</name>
    <dbReference type="NCBI Taxonomy" id="3075612"/>
    <lineage>
        <taxon>Bacteria</taxon>
        <taxon>Pseudomonadati</taxon>
        <taxon>Pseudomonadota</taxon>
        <taxon>Gammaproteobacteria</taxon>
        <taxon>Alteromonadales</taxon>
        <taxon>Colwelliaceae</taxon>
        <taxon>Thalassotalea</taxon>
    </lineage>
</organism>
<dbReference type="EC" id="3.4.16.4" evidence="4"/>
<accession>A0ABU2ZYX4</accession>
<dbReference type="Proteomes" id="UP001266357">
    <property type="component" value="Unassembled WGS sequence"/>
</dbReference>
<proteinExistence type="inferred from homology"/>
<dbReference type="SUPFAM" id="SSF69189">
    <property type="entry name" value="Penicillin-binding protein associated domain"/>
    <property type="match status" value="1"/>
</dbReference>
<evidence type="ECO:0000256" key="7">
    <source>
        <dbReference type="ARBA" id="ARBA00022729"/>
    </source>
</evidence>
<evidence type="ECO:0000313" key="16">
    <source>
        <dbReference type="EMBL" id="MDT0602750.1"/>
    </source>
</evidence>
<keyword evidence="17" id="KW-1185">Reference proteome</keyword>
<evidence type="ECO:0000256" key="10">
    <source>
        <dbReference type="ARBA" id="ARBA00022984"/>
    </source>
</evidence>
<evidence type="ECO:0000259" key="15">
    <source>
        <dbReference type="SMART" id="SM00936"/>
    </source>
</evidence>
<keyword evidence="6" id="KW-0645">Protease</keyword>
<comment type="pathway">
    <text evidence="2">Cell wall biogenesis; peptidoglycan biosynthesis.</text>
</comment>
<dbReference type="Gene3D" id="2.60.410.10">
    <property type="entry name" value="D-Ala-D-Ala carboxypeptidase, C-terminal domain"/>
    <property type="match status" value="1"/>
</dbReference>
<dbReference type="InterPro" id="IPR012338">
    <property type="entry name" value="Beta-lactam/transpept-like"/>
</dbReference>
<dbReference type="Pfam" id="PF07943">
    <property type="entry name" value="PBP5_C"/>
    <property type="match status" value="1"/>
</dbReference>
<dbReference type="InterPro" id="IPR037167">
    <property type="entry name" value="Peptidase_S11_C_sf"/>
</dbReference>
<dbReference type="Pfam" id="PF00768">
    <property type="entry name" value="Peptidase_S11"/>
    <property type="match status" value="1"/>
</dbReference>
<keyword evidence="10" id="KW-0573">Peptidoglycan synthesis</keyword>
<dbReference type="PANTHER" id="PTHR21581">
    <property type="entry name" value="D-ALANYL-D-ALANINE CARBOXYPEPTIDASE"/>
    <property type="match status" value="1"/>
</dbReference>
<reference evidence="16 17" key="1">
    <citation type="submission" date="2023-09" db="EMBL/GenBank/DDBJ databases">
        <authorList>
            <person name="Rey-Velasco X."/>
        </authorList>
    </citation>
    <scope>NUCLEOTIDE SEQUENCE [LARGE SCALE GENOMIC DNA]</scope>
    <source>
        <strain evidence="16 17">W431</strain>
    </source>
</reference>
<keyword evidence="11" id="KW-0961">Cell wall biogenesis/degradation</keyword>
<evidence type="ECO:0000256" key="14">
    <source>
        <dbReference type="SAM" id="SignalP"/>
    </source>
</evidence>
<dbReference type="InterPro" id="IPR018044">
    <property type="entry name" value="Peptidase_S11"/>
</dbReference>
<feature type="signal peptide" evidence="14">
    <location>
        <begin position="1"/>
        <end position="33"/>
    </location>
</feature>
<dbReference type="EMBL" id="JAVRIF010000002">
    <property type="protein sequence ID" value="MDT0602750.1"/>
    <property type="molecule type" value="Genomic_DNA"/>
</dbReference>
<evidence type="ECO:0000256" key="5">
    <source>
        <dbReference type="ARBA" id="ARBA00022645"/>
    </source>
</evidence>
<evidence type="ECO:0000313" key="17">
    <source>
        <dbReference type="Proteomes" id="UP001266357"/>
    </source>
</evidence>
<protein>
    <recommendedName>
        <fullName evidence="4">serine-type D-Ala-D-Ala carboxypeptidase</fullName>
        <ecNumber evidence="4">3.4.16.4</ecNumber>
    </recommendedName>
</protein>
<dbReference type="PRINTS" id="PR00725">
    <property type="entry name" value="DADACBPTASE1"/>
</dbReference>
<feature type="chain" id="PRO_5045803916" description="serine-type D-Ala-D-Ala carboxypeptidase" evidence="14">
    <location>
        <begin position="34"/>
        <end position="398"/>
    </location>
</feature>
<evidence type="ECO:0000256" key="11">
    <source>
        <dbReference type="ARBA" id="ARBA00023316"/>
    </source>
</evidence>
<name>A0ABU2ZYX4_9GAMM</name>
<evidence type="ECO:0000256" key="2">
    <source>
        <dbReference type="ARBA" id="ARBA00004752"/>
    </source>
</evidence>
<dbReference type="InterPro" id="IPR012907">
    <property type="entry name" value="Peptidase_S11_C"/>
</dbReference>